<accession>A0A516MWP7</accession>
<dbReference type="InterPro" id="IPR013783">
    <property type="entry name" value="Ig-like_fold"/>
</dbReference>
<evidence type="ECO:0000259" key="5">
    <source>
        <dbReference type="PROSITE" id="PS50835"/>
    </source>
</evidence>
<feature type="chain" id="PRO_5022003697" evidence="4">
    <location>
        <begin position="34"/>
        <end position="300"/>
    </location>
</feature>
<dbReference type="GO" id="GO:0009986">
    <property type="term" value="C:cell surface"/>
    <property type="evidence" value="ECO:0007669"/>
    <property type="project" value="TreeGrafter"/>
</dbReference>
<gene>
    <name evidence="6" type="primary">NCR2</name>
</gene>
<evidence type="ECO:0000256" key="1">
    <source>
        <dbReference type="ARBA" id="ARBA00022729"/>
    </source>
</evidence>
<dbReference type="PROSITE" id="PS50835">
    <property type="entry name" value="IG_LIKE"/>
    <property type="match status" value="1"/>
</dbReference>
<evidence type="ECO:0000313" key="6">
    <source>
        <dbReference type="EMBL" id="QDP71073.1"/>
    </source>
</evidence>
<dbReference type="InterPro" id="IPR013106">
    <property type="entry name" value="Ig_V-set"/>
</dbReference>
<dbReference type="CDD" id="cd05716">
    <property type="entry name" value="IgV_pIgR_like"/>
    <property type="match status" value="1"/>
</dbReference>
<dbReference type="AlphaFoldDB" id="A0A516MWP7"/>
<dbReference type="FunFam" id="2.60.40.10:FF:000370">
    <property type="entry name" value="CMRF35-like molecule 1"/>
    <property type="match status" value="1"/>
</dbReference>
<feature type="signal peptide" evidence="4">
    <location>
        <begin position="1"/>
        <end position="33"/>
    </location>
</feature>
<organism evidence="6">
    <name type="scientific">Camelus bactrianus</name>
    <name type="common">Bactrian camel</name>
    <dbReference type="NCBI Taxonomy" id="9837"/>
    <lineage>
        <taxon>Eukaryota</taxon>
        <taxon>Metazoa</taxon>
        <taxon>Chordata</taxon>
        <taxon>Craniata</taxon>
        <taxon>Vertebrata</taxon>
        <taxon>Euteleostomi</taxon>
        <taxon>Mammalia</taxon>
        <taxon>Eutheria</taxon>
        <taxon>Laurasiatheria</taxon>
        <taxon>Artiodactyla</taxon>
        <taxon>Tylopoda</taxon>
        <taxon>Camelidae</taxon>
        <taxon>Camelus</taxon>
    </lineage>
</organism>
<keyword evidence="1 4" id="KW-0732">Signal</keyword>
<feature type="domain" description="Ig-like" evidence="5">
    <location>
        <begin position="29"/>
        <end position="132"/>
    </location>
</feature>
<keyword evidence="3" id="KW-0393">Immunoglobulin domain</keyword>
<reference evidence="6" key="1">
    <citation type="journal article" date="2019" name="Front. Genet.">
        <title>Natural Killer Cell Receptor Genes in Camels: Another Mammalian Model.</title>
        <authorList>
            <person name="Futas J."/>
            <person name="Oppelt J."/>
            <person name="Jelinek A."/>
            <person name="Elbers J.P."/>
            <person name="Wijacki J."/>
            <person name="Knoll A."/>
            <person name="Burger P.A."/>
            <person name="Horin P."/>
        </authorList>
    </citation>
    <scope>NUCLEOTIDE SEQUENCE</scope>
    <source>
        <strain evidence="6">176</strain>
    </source>
</reference>
<keyword evidence="6" id="KW-0675">Receptor</keyword>
<evidence type="ECO:0000256" key="3">
    <source>
        <dbReference type="ARBA" id="ARBA00023319"/>
    </source>
</evidence>
<dbReference type="InterPro" id="IPR007110">
    <property type="entry name" value="Ig-like_dom"/>
</dbReference>
<dbReference type="GO" id="GO:0038023">
    <property type="term" value="F:signaling receptor activity"/>
    <property type="evidence" value="ECO:0007669"/>
    <property type="project" value="TreeGrafter"/>
</dbReference>
<name>A0A516MWP7_CAMBA</name>
<proteinExistence type="predicted"/>
<sequence length="300" mass="32651">MSFPAGTLSRVPVAWRAPLPLLLLLLPFPGSWALPGAQHLQSVAGQTLSVRCQYPPKSWPYEKKGWCKEVSPLKCMRLVTSSSPHTLVQASRFSIWDNPDEGFFIVTMTDLREEDSGHYWCRNYHASSHSVSKSLKFYLAVSPASASMQATWAPHDLVSQTESCVSSKGAAREAPRASTTITALSLQQNSTLWSSPAASRALVPVLCGLLVAKSLVLSALLVQPHHVSPGHGPLCQSPNCCPAFGFHILDCSPSYIPLGNTSVRLHCVGIEDQSHSQGPMLCQEGMQWKTPTELRSLGHQ</sequence>
<dbReference type="PANTHER" id="PTHR16423:SF7">
    <property type="entry name" value="NATURAL CYTOTOXICITY TRIGGERING RECEPTOR 2"/>
    <property type="match status" value="1"/>
</dbReference>
<dbReference type="Gene3D" id="2.60.40.10">
    <property type="entry name" value="Immunoglobulins"/>
    <property type="match status" value="1"/>
</dbReference>
<keyword evidence="2" id="KW-1015">Disulfide bond</keyword>
<dbReference type="Pfam" id="PF07686">
    <property type="entry name" value="V-set"/>
    <property type="match status" value="1"/>
</dbReference>
<dbReference type="PANTHER" id="PTHR16423">
    <property type="entry name" value="TREM-LIKE TRANSCRIPT PROTEIN"/>
    <property type="match status" value="1"/>
</dbReference>
<dbReference type="EMBL" id="MK473819">
    <property type="protein sequence ID" value="QDP71073.1"/>
    <property type="molecule type" value="Genomic_DNA"/>
</dbReference>
<dbReference type="InterPro" id="IPR036179">
    <property type="entry name" value="Ig-like_dom_sf"/>
</dbReference>
<evidence type="ECO:0000256" key="4">
    <source>
        <dbReference type="SAM" id="SignalP"/>
    </source>
</evidence>
<protein>
    <submittedName>
        <fullName evidence="6">Natural cytotoxicity triggering receptor 2</fullName>
    </submittedName>
</protein>
<dbReference type="InterPro" id="IPR052314">
    <property type="entry name" value="Immune_rcpt_domain"/>
</dbReference>
<dbReference type="SUPFAM" id="SSF48726">
    <property type="entry name" value="Immunoglobulin"/>
    <property type="match status" value="1"/>
</dbReference>
<evidence type="ECO:0000256" key="2">
    <source>
        <dbReference type="ARBA" id="ARBA00023157"/>
    </source>
</evidence>